<dbReference type="OrthoDB" id="185897at2"/>
<accession>A0A1C4G7W0</accession>
<keyword evidence="2" id="KW-1185">Reference proteome</keyword>
<dbReference type="RefSeq" id="WP_089715702.1">
    <property type="nucleotide sequence ID" value="NZ_FMAR01000029.1"/>
</dbReference>
<organism evidence="1 2">
    <name type="scientific">Chitinophaga costaii</name>
    <dbReference type="NCBI Taxonomy" id="1335309"/>
    <lineage>
        <taxon>Bacteria</taxon>
        <taxon>Pseudomonadati</taxon>
        <taxon>Bacteroidota</taxon>
        <taxon>Chitinophagia</taxon>
        <taxon>Chitinophagales</taxon>
        <taxon>Chitinophagaceae</taxon>
        <taxon>Chitinophaga</taxon>
    </lineage>
</organism>
<sequence length="212" mass="24548">MKYILLVILLCVTQLACLEKSRKIEVMADKFSPLIPNDTSVQYFSQDTTSGSYGSWTDDILFKLREPVLKKYTGRGEFIRFIWLRSFENPIVIRVNKFTDTIYANIKEFDISSEQKGIIKDTIINLGAKDWNDFVGTLTKNGFWNNPSENPSDAKDGVIWYLESSVGRHYKLVEGWDGGRLTSHLLRSYLDPLIYFANEYVDLSTKKARYRK</sequence>
<gene>
    <name evidence="1" type="ORF">GA0116948_1292</name>
</gene>
<dbReference type="Proteomes" id="UP000242818">
    <property type="component" value="Unassembled WGS sequence"/>
</dbReference>
<reference evidence="1 2" key="1">
    <citation type="submission" date="2016-08" db="EMBL/GenBank/DDBJ databases">
        <authorList>
            <person name="Seilhamer J.J."/>
        </authorList>
    </citation>
    <scope>NUCLEOTIDE SEQUENCE [LARGE SCALE GENOMIC DNA]</scope>
    <source>
        <strain evidence="1 2">A37T2</strain>
    </source>
</reference>
<proteinExistence type="predicted"/>
<dbReference type="AlphaFoldDB" id="A0A1C4G7W0"/>
<dbReference type="STRING" id="1335309.GA0116948_1292"/>
<dbReference type="EMBL" id="FMAR01000029">
    <property type="protein sequence ID" value="SCC64289.1"/>
    <property type="molecule type" value="Genomic_DNA"/>
</dbReference>
<name>A0A1C4G7W0_9BACT</name>
<evidence type="ECO:0000313" key="1">
    <source>
        <dbReference type="EMBL" id="SCC64289.1"/>
    </source>
</evidence>
<protein>
    <submittedName>
        <fullName evidence="1">Uncharacterized protein</fullName>
    </submittedName>
</protein>
<evidence type="ECO:0000313" key="2">
    <source>
        <dbReference type="Proteomes" id="UP000242818"/>
    </source>
</evidence>